<dbReference type="AlphaFoldDB" id="A0AAE3FH04"/>
<sequence length="228" mass="26100">MASRYEKEGSEKRILSACVKLFIEKGYARTTSAEILKGADVTPGTFHNIYRTKSGVLTELTEFMFDNQFGIARKIVGEDADPVLMYCVETSVQLTLAELNENLRQIYVEAYTNQDVLDIINKKMSGVIGEIFGKYLPDCETSDFYEIEIGTSAFMRGFMSYPCDNNFTLEKKLYRFLEMSLSVFHVPEDEARQAVEYIASLDIRKVANDVMQYLFSALEMKFDFRLGE</sequence>
<dbReference type="SUPFAM" id="SSF46689">
    <property type="entry name" value="Homeodomain-like"/>
    <property type="match status" value="1"/>
</dbReference>
<reference evidence="4 5" key="1">
    <citation type="submission" date="2022-03" db="EMBL/GenBank/DDBJ databases">
        <title>Metagenome-assembled genomes from swine fecal metagenomes.</title>
        <authorList>
            <person name="Holman D.B."/>
            <person name="Kommadath A."/>
        </authorList>
    </citation>
    <scope>NUCLEOTIDE SEQUENCE [LARGE SCALE GENOMIC DNA]</scope>
    <source>
        <strain evidence="4">SUG147</strain>
    </source>
</reference>
<evidence type="ECO:0000256" key="1">
    <source>
        <dbReference type="ARBA" id="ARBA00023125"/>
    </source>
</evidence>
<evidence type="ECO:0000313" key="5">
    <source>
        <dbReference type="Proteomes" id="UP001139365"/>
    </source>
</evidence>
<gene>
    <name evidence="4" type="ORF">MR241_08560</name>
</gene>
<protein>
    <submittedName>
        <fullName evidence="4">TetR/AcrR family transcriptional regulator</fullName>
    </submittedName>
</protein>
<dbReference type="GO" id="GO:0003677">
    <property type="term" value="F:DNA binding"/>
    <property type="evidence" value="ECO:0007669"/>
    <property type="project" value="UniProtKB-UniRule"/>
</dbReference>
<dbReference type="Proteomes" id="UP001139365">
    <property type="component" value="Unassembled WGS sequence"/>
</dbReference>
<feature type="DNA-binding region" description="H-T-H motif" evidence="2">
    <location>
        <begin position="31"/>
        <end position="50"/>
    </location>
</feature>
<dbReference type="InterPro" id="IPR009057">
    <property type="entry name" value="Homeodomain-like_sf"/>
</dbReference>
<name>A0AAE3FH04_9BACT</name>
<comment type="caution">
    <text evidence="4">The sequence shown here is derived from an EMBL/GenBank/DDBJ whole genome shotgun (WGS) entry which is preliminary data.</text>
</comment>
<organism evidence="4 5">
    <name type="scientific">Candidatus Colimorpha enterica</name>
    <dbReference type="NCBI Taxonomy" id="3083063"/>
    <lineage>
        <taxon>Bacteria</taxon>
        <taxon>Pseudomonadati</taxon>
        <taxon>Bacteroidota</taxon>
        <taxon>Bacteroidia</taxon>
        <taxon>Bacteroidales</taxon>
        <taxon>Candidatus Colimorpha</taxon>
    </lineage>
</organism>
<dbReference type="EMBL" id="JALEMU010000135">
    <property type="protein sequence ID" value="MCI5756326.1"/>
    <property type="molecule type" value="Genomic_DNA"/>
</dbReference>
<dbReference type="Pfam" id="PF00440">
    <property type="entry name" value="TetR_N"/>
    <property type="match status" value="1"/>
</dbReference>
<evidence type="ECO:0000259" key="3">
    <source>
        <dbReference type="PROSITE" id="PS50977"/>
    </source>
</evidence>
<dbReference type="Gene3D" id="1.10.357.10">
    <property type="entry name" value="Tetracycline Repressor, domain 2"/>
    <property type="match status" value="1"/>
</dbReference>
<feature type="domain" description="HTH tetR-type" evidence="3">
    <location>
        <begin position="8"/>
        <end position="68"/>
    </location>
</feature>
<dbReference type="InterPro" id="IPR001647">
    <property type="entry name" value="HTH_TetR"/>
</dbReference>
<evidence type="ECO:0000256" key="2">
    <source>
        <dbReference type="PROSITE-ProRule" id="PRU00335"/>
    </source>
</evidence>
<keyword evidence="1 2" id="KW-0238">DNA-binding</keyword>
<dbReference type="PROSITE" id="PS50977">
    <property type="entry name" value="HTH_TETR_2"/>
    <property type="match status" value="1"/>
</dbReference>
<proteinExistence type="predicted"/>
<evidence type="ECO:0000313" key="4">
    <source>
        <dbReference type="EMBL" id="MCI5756326.1"/>
    </source>
</evidence>
<accession>A0AAE3FH04</accession>